<accession>A0ABV1CVJ3</accession>
<reference evidence="1 2" key="1">
    <citation type="submission" date="2024-03" db="EMBL/GenBank/DDBJ databases">
        <title>Human intestinal bacterial collection.</title>
        <authorList>
            <person name="Pauvert C."/>
            <person name="Hitch T.C.A."/>
            <person name="Clavel T."/>
        </authorList>
    </citation>
    <scope>NUCLEOTIDE SEQUENCE [LARGE SCALE GENOMIC DNA]</scope>
    <source>
        <strain evidence="1 2">CLA-AA-H81</strain>
    </source>
</reference>
<proteinExistence type="predicted"/>
<comment type="caution">
    <text evidence="1">The sequence shown here is derived from an EMBL/GenBank/DDBJ whole genome shotgun (WGS) entry which is preliminary data.</text>
</comment>
<name>A0ABV1CVJ3_9FIRM</name>
<dbReference type="EMBL" id="JBBMEU010000025">
    <property type="protein sequence ID" value="MEQ2422164.1"/>
    <property type="molecule type" value="Genomic_DNA"/>
</dbReference>
<organism evidence="1 2">
    <name type="scientific">Megasphaera intestinihominis</name>
    <dbReference type="NCBI Taxonomy" id="3133159"/>
    <lineage>
        <taxon>Bacteria</taxon>
        <taxon>Bacillati</taxon>
        <taxon>Bacillota</taxon>
        <taxon>Negativicutes</taxon>
        <taxon>Veillonellales</taxon>
        <taxon>Veillonellaceae</taxon>
        <taxon>Megasphaera</taxon>
    </lineage>
</organism>
<protein>
    <submittedName>
        <fullName evidence="1">Uncharacterized protein</fullName>
    </submittedName>
</protein>
<gene>
    <name evidence="1" type="ORF">WMO23_05390</name>
</gene>
<evidence type="ECO:0000313" key="2">
    <source>
        <dbReference type="Proteomes" id="UP001433088"/>
    </source>
</evidence>
<dbReference type="Proteomes" id="UP001433088">
    <property type="component" value="Unassembled WGS sequence"/>
</dbReference>
<evidence type="ECO:0000313" key="1">
    <source>
        <dbReference type="EMBL" id="MEQ2422164.1"/>
    </source>
</evidence>
<sequence>MIPATPTISSDWVVGGVHVNDTFYKPTIEKCIGKIIASIQLTERPYKKENQRPRRYDGQLGFLILIDNKVVVIHSWKTGVATPRGITIGVSTIHDIINEYGVNITRIRHKEQKHILVYSHNSADLGFFINDSGTVVAIEANVPLD</sequence>
<keyword evidence="2" id="KW-1185">Reference proteome</keyword>